<dbReference type="RefSeq" id="WP_169363250.1">
    <property type="nucleotide sequence ID" value="NZ_JAAVJL010000001.1"/>
</dbReference>
<evidence type="ECO:0000259" key="8">
    <source>
        <dbReference type="Pfam" id="PF01551"/>
    </source>
</evidence>
<reference evidence="9 10" key="1">
    <citation type="submission" date="2020-03" db="EMBL/GenBank/DDBJ databases">
        <title>Draft Genome Sequence of 2-Methylisoborneol Producing Pseudanabaena yagii Strain GIHE-NHR1 Isolated from North Han River in South Korea.</title>
        <authorList>
            <person name="Jeong J."/>
        </authorList>
    </citation>
    <scope>NUCLEOTIDE SEQUENCE [LARGE SCALE GENOMIC DNA]</scope>
    <source>
        <strain evidence="9 10">GIHE-NHR1</strain>
    </source>
</reference>
<evidence type="ECO:0000256" key="7">
    <source>
        <dbReference type="SAM" id="Phobius"/>
    </source>
</evidence>
<evidence type="ECO:0000313" key="9">
    <source>
        <dbReference type="EMBL" id="NMF58333.1"/>
    </source>
</evidence>
<evidence type="ECO:0000256" key="3">
    <source>
        <dbReference type="ARBA" id="ARBA00022475"/>
    </source>
</evidence>
<evidence type="ECO:0000313" key="10">
    <source>
        <dbReference type="Proteomes" id="UP000738376"/>
    </source>
</evidence>
<feature type="domain" description="M23ase beta-sheet core" evidence="8">
    <location>
        <begin position="416"/>
        <end position="503"/>
    </location>
</feature>
<keyword evidence="3" id="KW-1003">Cell membrane</keyword>
<keyword evidence="4 7" id="KW-0812">Transmembrane</keyword>
<name>A0ABX1LSR6_9CYAN</name>
<feature type="transmembrane region" description="Helical" evidence="7">
    <location>
        <begin position="40"/>
        <end position="66"/>
    </location>
</feature>
<feature type="transmembrane region" description="Helical" evidence="7">
    <location>
        <begin position="97"/>
        <end position="118"/>
    </location>
</feature>
<feature type="transmembrane region" description="Helical" evidence="7">
    <location>
        <begin position="200"/>
        <end position="221"/>
    </location>
</feature>
<evidence type="ECO:0000256" key="6">
    <source>
        <dbReference type="ARBA" id="ARBA00023136"/>
    </source>
</evidence>
<feature type="transmembrane region" description="Helical" evidence="7">
    <location>
        <begin position="257"/>
        <end position="274"/>
    </location>
</feature>
<sequence>MIGINSRSLHPLKATFAQIPNLSTQQWRKIKNIWQTPQHVITSICAAVAEIIFLRGAGIGVILIAAMMLQPSVLIMGMTGLFSAIAIAAVMQLKRDYLNYAPLLFNPLLAGLGVGYLFQITPASLILAGIAGSLAFVLTWTLSHILRTFLLLPVLSLPFVAVSWIVHLAAFRYAGLLPAIAHPHTYSIGLPEFIEGFLRTLGLIFFLPNIYVGIVVMLLLLWNSRIQFMLAIAGYALGTYIRAMLTGTFLYVYHDPAALNFILVALAIGGFYLIPSPRSYCLAAIAVVFTALIGESVSVFWVAVGLPVHAFPYNLVTLSFLYLLGSVGQKLLARYPQASPEKTLDYELTARIREQGNYRAIALPFIGRWKVWQGVDGRWTHQGLWRYAYDFVLCDDEGNTYRNQGTKLTDYYAFQKPILSPISGWVTRVVSDLPDCAIGEVDHDRNWGNHVILYDDRGFYVEISHFAQNSIAVKQGDRLNQGALLGRCGNSGYSPQPHIHIQAQFTPDLGAATIPFSFTNLLVNDQFASEAEPNENDILEAIPLDCACSQILSLTLDFQLRFQIEQKTKRHQSKISHLSVIVRMAIDGTFYLDSGKAKLYFTQSDRGLKFHRLEGNDRDLGSLFLAMPSLPTATKIGRSWQDYLPISLATKGFQRMSYQLMSSFDPRLASARYQGEWRSASEIAGVISVKGDRRKIYFVVNFENERQLVMISLDRSAFL</sequence>
<organism evidence="9 10">
    <name type="scientific">Pseudanabaena yagii GIHE-NHR1</name>
    <dbReference type="NCBI Taxonomy" id="2722753"/>
    <lineage>
        <taxon>Bacteria</taxon>
        <taxon>Bacillati</taxon>
        <taxon>Cyanobacteriota</taxon>
        <taxon>Cyanophyceae</taxon>
        <taxon>Pseudanabaenales</taxon>
        <taxon>Pseudanabaenaceae</taxon>
        <taxon>Pseudanabaena</taxon>
        <taxon>Pseudanabaena yagii</taxon>
    </lineage>
</organism>
<dbReference type="PANTHER" id="PTHR10464:SF4">
    <property type="entry name" value="UREA TRANSPORTER"/>
    <property type="match status" value="1"/>
</dbReference>
<dbReference type="InterPro" id="IPR016047">
    <property type="entry name" value="M23ase_b-sheet_dom"/>
</dbReference>
<gene>
    <name evidence="9" type="ORF">HC246_09950</name>
</gene>
<dbReference type="Gene3D" id="1.10.3430.10">
    <property type="entry name" value="Ammonium transporter AmtB like domains"/>
    <property type="match status" value="1"/>
</dbReference>
<dbReference type="EMBL" id="JAAVJL010000001">
    <property type="protein sequence ID" value="NMF58333.1"/>
    <property type="molecule type" value="Genomic_DNA"/>
</dbReference>
<evidence type="ECO:0000256" key="4">
    <source>
        <dbReference type="ARBA" id="ARBA00022692"/>
    </source>
</evidence>
<dbReference type="Pfam" id="PF01551">
    <property type="entry name" value="Peptidase_M23"/>
    <property type="match status" value="1"/>
</dbReference>
<feature type="transmembrane region" description="Helical" evidence="7">
    <location>
        <begin position="228"/>
        <end position="251"/>
    </location>
</feature>
<keyword evidence="10" id="KW-1185">Reference proteome</keyword>
<dbReference type="Proteomes" id="UP000738376">
    <property type="component" value="Unassembled WGS sequence"/>
</dbReference>
<dbReference type="InterPro" id="IPR011055">
    <property type="entry name" value="Dup_hybrid_motif"/>
</dbReference>
<feature type="transmembrane region" description="Helical" evidence="7">
    <location>
        <begin position="281"/>
        <end position="304"/>
    </location>
</feature>
<evidence type="ECO:0000256" key="2">
    <source>
        <dbReference type="ARBA" id="ARBA00005914"/>
    </source>
</evidence>
<feature type="transmembrane region" description="Helical" evidence="7">
    <location>
        <begin position="149"/>
        <end position="170"/>
    </location>
</feature>
<protein>
    <submittedName>
        <fullName evidence="9">Peptidoglycan DD-metalloendopeptidase family protein</fullName>
    </submittedName>
</protein>
<feature type="transmembrane region" description="Helical" evidence="7">
    <location>
        <begin position="124"/>
        <end position="142"/>
    </location>
</feature>
<feature type="transmembrane region" description="Helical" evidence="7">
    <location>
        <begin position="72"/>
        <end position="90"/>
    </location>
</feature>
<dbReference type="Pfam" id="PF03253">
    <property type="entry name" value="UT"/>
    <property type="match status" value="1"/>
</dbReference>
<comment type="caution">
    <text evidence="9">The sequence shown here is derived from an EMBL/GenBank/DDBJ whole genome shotgun (WGS) entry which is preliminary data.</text>
</comment>
<keyword evidence="6 7" id="KW-0472">Membrane</keyword>
<dbReference type="InterPro" id="IPR029020">
    <property type="entry name" value="Ammonium/urea_transptr"/>
</dbReference>
<dbReference type="Gene3D" id="2.70.70.10">
    <property type="entry name" value="Glucose Permease (Domain IIA)"/>
    <property type="match status" value="1"/>
</dbReference>
<evidence type="ECO:0000256" key="1">
    <source>
        <dbReference type="ARBA" id="ARBA00004651"/>
    </source>
</evidence>
<proteinExistence type="inferred from homology"/>
<dbReference type="InterPro" id="IPR004937">
    <property type="entry name" value="Urea_transporter"/>
</dbReference>
<evidence type="ECO:0000256" key="5">
    <source>
        <dbReference type="ARBA" id="ARBA00022989"/>
    </source>
</evidence>
<dbReference type="PANTHER" id="PTHR10464">
    <property type="entry name" value="UREA TRANSPORTER"/>
    <property type="match status" value="1"/>
</dbReference>
<dbReference type="CDD" id="cd12797">
    <property type="entry name" value="M23_peptidase"/>
    <property type="match status" value="1"/>
</dbReference>
<accession>A0ABX1LSR6</accession>
<comment type="subcellular location">
    <subcellularLocation>
        <location evidence="1">Cell membrane</location>
        <topology evidence="1">Multi-pass membrane protein</topology>
    </subcellularLocation>
</comment>
<dbReference type="SUPFAM" id="SSF51261">
    <property type="entry name" value="Duplicated hybrid motif"/>
    <property type="match status" value="1"/>
</dbReference>
<keyword evidence="5 7" id="KW-1133">Transmembrane helix</keyword>
<comment type="similarity">
    <text evidence="2">Belongs to the urea transporter family.</text>
</comment>